<name>A0A1G6XA11_9ACTN</name>
<dbReference type="SMART" id="SM00829">
    <property type="entry name" value="PKS_ER"/>
    <property type="match status" value="1"/>
</dbReference>
<dbReference type="PANTHER" id="PTHR11695">
    <property type="entry name" value="ALCOHOL DEHYDROGENASE RELATED"/>
    <property type="match status" value="1"/>
</dbReference>
<evidence type="ECO:0000313" key="3">
    <source>
        <dbReference type="Proteomes" id="UP000198546"/>
    </source>
</evidence>
<keyword evidence="3" id="KW-1185">Reference proteome</keyword>
<feature type="domain" description="Enoyl reductase (ER)" evidence="1">
    <location>
        <begin position="14"/>
        <end position="307"/>
    </location>
</feature>
<dbReference type="InterPro" id="IPR013154">
    <property type="entry name" value="ADH-like_N"/>
</dbReference>
<dbReference type="STRING" id="675864.SAMN04489747_1654"/>
<gene>
    <name evidence="2" type="ORF">SAMN04489747_1654</name>
</gene>
<dbReference type="InterPro" id="IPR011032">
    <property type="entry name" value="GroES-like_sf"/>
</dbReference>
<dbReference type="AlphaFoldDB" id="A0A1G6XA11"/>
<dbReference type="GO" id="GO:0016491">
    <property type="term" value="F:oxidoreductase activity"/>
    <property type="evidence" value="ECO:0007669"/>
    <property type="project" value="InterPro"/>
</dbReference>
<dbReference type="InterPro" id="IPR050700">
    <property type="entry name" value="YIM1/Zinc_Alcohol_DH_Fams"/>
</dbReference>
<dbReference type="Gene3D" id="3.90.180.10">
    <property type="entry name" value="Medium-chain alcohol dehydrogenases, catalytic domain"/>
    <property type="match status" value="1"/>
</dbReference>
<dbReference type="SUPFAM" id="SSF50129">
    <property type="entry name" value="GroES-like"/>
    <property type="match status" value="1"/>
</dbReference>
<organism evidence="2 3">
    <name type="scientific">Auraticoccus monumenti</name>
    <dbReference type="NCBI Taxonomy" id="675864"/>
    <lineage>
        <taxon>Bacteria</taxon>
        <taxon>Bacillati</taxon>
        <taxon>Actinomycetota</taxon>
        <taxon>Actinomycetes</taxon>
        <taxon>Propionibacteriales</taxon>
        <taxon>Propionibacteriaceae</taxon>
        <taxon>Auraticoccus</taxon>
    </lineage>
</organism>
<dbReference type="CDD" id="cd05289">
    <property type="entry name" value="MDR_like_2"/>
    <property type="match status" value="1"/>
</dbReference>
<dbReference type="InterPro" id="IPR020843">
    <property type="entry name" value="ER"/>
</dbReference>
<proteinExistence type="predicted"/>
<dbReference type="PANTHER" id="PTHR11695:SF294">
    <property type="entry name" value="RETICULON-4-INTERACTING PROTEIN 1, MITOCHONDRIAL"/>
    <property type="match status" value="1"/>
</dbReference>
<dbReference type="Gene3D" id="3.40.50.720">
    <property type="entry name" value="NAD(P)-binding Rossmann-like Domain"/>
    <property type="match status" value="1"/>
</dbReference>
<sequence>MTETMRAVTYDRFGGPEVLRLTDVPVPVVGPGEVRIRVRRAAVNPVDWKVMAGGLTGLMPHVFPIVPGWDVAGVVEAVGPDTPELAEGDEVLAYARKDWVQAGTFAEQVTFSVRGVARKPASLSWDEAAGLPLAGGTALRVLDALGVAAGRTVLVHAAAGGVGALATQIAVARGVRVIGTASETNHDFLRGLGAEPVVYGDGLADRVQALAPEGVDGVADLVGGVREPSLDVLADGGRLVSVADPGVQEHGGRWVWVRPDREQLAQLTALTEAGRLRVPVAEVVDLAEAARAMELSQQGHTRGKIVIRVSD</sequence>
<dbReference type="InterPro" id="IPR036291">
    <property type="entry name" value="NAD(P)-bd_dom_sf"/>
</dbReference>
<dbReference type="Pfam" id="PF13602">
    <property type="entry name" value="ADH_zinc_N_2"/>
    <property type="match status" value="1"/>
</dbReference>
<accession>A0A1G6XA11</accession>
<dbReference type="Pfam" id="PF08240">
    <property type="entry name" value="ADH_N"/>
    <property type="match status" value="1"/>
</dbReference>
<evidence type="ECO:0000313" key="2">
    <source>
        <dbReference type="EMBL" id="SDD75059.1"/>
    </source>
</evidence>
<dbReference type="EMBL" id="LT629688">
    <property type="protein sequence ID" value="SDD75059.1"/>
    <property type="molecule type" value="Genomic_DNA"/>
</dbReference>
<protein>
    <submittedName>
        <fullName evidence="2">NADPH:quinone reductase</fullName>
    </submittedName>
</protein>
<evidence type="ECO:0000259" key="1">
    <source>
        <dbReference type="SMART" id="SM00829"/>
    </source>
</evidence>
<dbReference type="SUPFAM" id="SSF51735">
    <property type="entry name" value="NAD(P)-binding Rossmann-fold domains"/>
    <property type="match status" value="1"/>
</dbReference>
<dbReference type="Proteomes" id="UP000198546">
    <property type="component" value="Chromosome i"/>
</dbReference>
<reference evidence="2 3" key="1">
    <citation type="submission" date="2016-10" db="EMBL/GenBank/DDBJ databases">
        <authorList>
            <person name="de Groot N.N."/>
        </authorList>
    </citation>
    <scope>NUCLEOTIDE SEQUENCE [LARGE SCALE GENOMIC DNA]</scope>
    <source>
        <strain evidence="2 3">MON 2.2</strain>
    </source>
</reference>